<dbReference type="KEGG" id="ifn:GM661_06170"/>
<dbReference type="Pfam" id="PF21699">
    <property type="entry name" value="TM1266-like"/>
    <property type="match status" value="1"/>
</dbReference>
<reference evidence="1" key="1">
    <citation type="submission" date="2019-12" db="EMBL/GenBank/DDBJ databases">
        <authorList>
            <person name="zhang j."/>
            <person name="sun C.M."/>
        </authorList>
    </citation>
    <scope>NUCLEOTIDE SEQUENCE</scope>
    <source>
        <strain evidence="1">NS-1</strain>
    </source>
</reference>
<dbReference type="InterPro" id="IPR027271">
    <property type="entry name" value="Acetolactate_synth/TF_NikR_C"/>
</dbReference>
<dbReference type="RefSeq" id="WP_230869221.1">
    <property type="nucleotide sequence ID" value="NZ_CP046640.1"/>
</dbReference>
<accession>A0A8A7KDB7</accession>
<proteinExistence type="predicted"/>
<dbReference type="InterPro" id="IPR023860">
    <property type="entry name" value="FeFe-hyd_TM1266"/>
</dbReference>
<gene>
    <name evidence="1" type="ORF">GM661_06170</name>
</gene>
<protein>
    <submittedName>
        <fullName evidence="1">Iron-only hydrogenase system regulator</fullName>
    </submittedName>
</protein>
<evidence type="ECO:0000313" key="1">
    <source>
        <dbReference type="EMBL" id="QTL97598.1"/>
    </source>
</evidence>
<dbReference type="Proteomes" id="UP000665020">
    <property type="component" value="Chromosome"/>
</dbReference>
<dbReference type="Gene3D" id="3.30.70.1150">
    <property type="entry name" value="ACT-like. Chain A, domain 2"/>
    <property type="match status" value="1"/>
</dbReference>
<keyword evidence="2" id="KW-1185">Reference proteome</keyword>
<evidence type="ECO:0000313" key="2">
    <source>
        <dbReference type="Proteomes" id="UP000665020"/>
    </source>
</evidence>
<organism evidence="1 2">
    <name type="scientific">Iocasia fonsfrigidae</name>
    <dbReference type="NCBI Taxonomy" id="2682810"/>
    <lineage>
        <taxon>Bacteria</taxon>
        <taxon>Bacillati</taxon>
        <taxon>Bacillota</taxon>
        <taxon>Clostridia</taxon>
        <taxon>Halanaerobiales</taxon>
        <taxon>Halanaerobiaceae</taxon>
        <taxon>Iocasia</taxon>
    </lineage>
</organism>
<dbReference type="AlphaFoldDB" id="A0A8A7KDB7"/>
<name>A0A8A7KDB7_9FIRM</name>
<dbReference type="InterPro" id="IPR045865">
    <property type="entry name" value="ACT-like_dom_sf"/>
</dbReference>
<sequence length="84" mass="8908">MEEKIAVVAAVLDNPAKSQHKFNSTIAEFKDLIRGRLGLPLPDKGVAAISIIVVGSIDNINSLTGKLGNIEGVNVKISISKKEI</sequence>
<dbReference type="SUPFAM" id="SSF55021">
    <property type="entry name" value="ACT-like"/>
    <property type="match status" value="1"/>
</dbReference>
<dbReference type="EMBL" id="CP046640">
    <property type="protein sequence ID" value="QTL97598.1"/>
    <property type="molecule type" value="Genomic_DNA"/>
</dbReference>
<dbReference type="NCBIfam" id="TIGR03959">
    <property type="entry name" value="hyd_TM1266"/>
    <property type="match status" value="1"/>
</dbReference>